<feature type="transmembrane region" description="Helical" evidence="7">
    <location>
        <begin position="90"/>
        <end position="114"/>
    </location>
</feature>
<dbReference type="SUPFAM" id="SSF161098">
    <property type="entry name" value="MetI-like"/>
    <property type="match status" value="1"/>
</dbReference>
<dbReference type="CDD" id="cd06261">
    <property type="entry name" value="TM_PBP2"/>
    <property type="match status" value="1"/>
</dbReference>
<proteinExistence type="inferred from homology"/>
<evidence type="ECO:0000256" key="5">
    <source>
        <dbReference type="ARBA" id="ARBA00022989"/>
    </source>
</evidence>
<evidence type="ECO:0000313" key="10">
    <source>
        <dbReference type="Proteomes" id="UP000277864"/>
    </source>
</evidence>
<accession>A0A3R9YDS6</accession>
<dbReference type="OrthoDB" id="9804353at2"/>
<dbReference type="Pfam" id="PF00528">
    <property type="entry name" value="BPD_transp_1"/>
    <property type="match status" value="1"/>
</dbReference>
<protein>
    <submittedName>
        <fullName evidence="9">ABC transporter permease</fullName>
    </submittedName>
</protein>
<evidence type="ECO:0000256" key="1">
    <source>
        <dbReference type="ARBA" id="ARBA00004651"/>
    </source>
</evidence>
<dbReference type="PANTHER" id="PTHR30151">
    <property type="entry name" value="ALKANE SULFONATE ABC TRANSPORTER-RELATED, MEMBRANE SUBUNIT"/>
    <property type="match status" value="1"/>
</dbReference>
<dbReference type="AlphaFoldDB" id="A0A3R9YDS6"/>
<evidence type="ECO:0000256" key="3">
    <source>
        <dbReference type="ARBA" id="ARBA00022475"/>
    </source>
</evidence>
<name>A0A3R9YDS6_9ENTE</name>
<sequence length="254" mass="28110">MNKRLVYPLISLTTLLVSWEGLGRLFSFPNYILPVPSAIVEALVSDWHTLFKHSLVTLKEGVIGLVIASILASILAILMDRFKGLQLAIYPHLVISQTIPMMVLGPLLTVWFGFGLTPKILLVILMSFFPMAIAFFSGLQQVDPKYIQLMKHYGASTWQIYQSVKIPKGLPGLLSGMRVAATYCIGGAIVGEWLSASQGLGYYMIRVKNGYLMDKVFAAILIVILLSLGLNLGVYGLEKLLQKKRMMTSVESKN</sequence>
<dbReference type="RefSeq" id="WP_125942632.1">
    <property type="nucleotide sequence ID" value="NZ_PXZH01000001.1"/>
</dbReference>
<dbReference type="InterPro" id="IPR000515">
    <property type="entry name" value="MetI-like"/>
</dbReference>
<evidence type="ECO:0000256" key="7">
    <source>
        <dbReference type="RuleBase" id="RU363032"/>
    </source>
</evidence>
<keyword evidence="2 7" id="KW-0813">Transport</keyword>
<keyword evidence="4 7" id="KW-0812">Transmembrane</keyword>
<gene>
    <name evidence="9" type="ORF">C7P63_02760</name>
</gene>
<dbReference type="EMBL" id="PXZH01000001">
    <property type="protein sequence ID" value="RST90017.1"/>
    <property type="molecule type" value="Genomic_DNA"/>
</dbReference>
<feature type="transmembrane region" description="Helical" evidence="7">
    <location>
        <begin position="216"/>
        <end position="237"/>
    </location>
</feature>
<evidence type="ECO:0000259" key="8">
    <source>
        <dbReference type="PROSITE" id="PS50928"/>
    </source>
</evidence>
<evidence type="ECO:0000313" key="9">
    <source>
        <dbReference type="EMBL" id="RST90017.1"/>
    </source>
</evidence>
<dbReference type="PROSITE" id="PS50928">
    <property type="entry name" value="ABC_TM1"/>
    <property type="match status" value="1"/>
</dbReference>
<dbReference type="InterPro" id="IPR035906">
    <property type="entry name" value="MetI-like_sf"/>
</dbReference>
<feature type="domain" description="ABC transmembrane type-1" evidence="8">
    <location>
        <begin position="54"/>
        <end position="234"/>
    </location>
</feature>
<evidence type="ECO:0000256" key="4">
    <source>
        <dbReference type="ARBA" id="ARBA00022692"/>
    </source>
</evidence>
<dbReference type="Gene3D" id="1.10.3720.10">
    <property type="entry name" value="MetI-like"/>
    <property type="match status" value="1"/>
</dbReference>
<feature type="transmembrane region" description="Helical" evidence="7">
    <location>
        <begin position="61"/>
        <end position="78"/>
    </location>
</feature>
<keyword evidence="3" id="KW-1003">Cell membrane</keyword>
<keyword evidence="5 7" id="KW-1133">Transmembrane helix</keyword>
<keyword evidence="10" id="KW-1185">Reference proteome</keyword>
<evidence type="ECO:0000256" key="2">
    <source>
        <dbReference type="ARBA" id="ARBA00022448"/>
    </source>
</evidence>
<organism evidence="9 10">
    <name type="scientific">Vagococcus humatus</name>
    <dbReference type="NCBI Taxonomy" id="1889241"/>
    <lineage>
        <taxon>Bacteria</taxon>
        <taxon>Bacillati</taxon>
        <taxon>Bacillota</taxon>
        <taxon>Bacilli</taxon>
        <taxon>Lactobacillales</taxon>
        <taxon>Enterococcaceae</taxon>
        <taxon>Vagococcus</taxon>
    </lineage>
</organism>
<comment type="subcellular location">
    <subcellularLocation>
        <location evidence="1 7">Cell membrane</location>
        <topology evidence="1 7">Multi-pass membrane protein</topology>
    </subcellularLocation>
</comment>
<comment type="similarity">
    <text evidence="7">Belongs to the binding-protein-dependent transport system permease family.</text>
</comment>
<evidence type="ECO:0000256" key="6">
    <source>
        <dbReference type="ARBA" id="ARBA00023136"/>
    </source>
</evidence>
<dbReference type="GO" id="GO:0005886">
    <property type="term" value="C:plasma membrane"/>
    <property type="evidence" value="ECO:0007669"/>
    <property type="project" value="UniProtKB-SubCell"/>
</dbReference>
<dbReference type="GO" id="GO:0055085">
    <property type="term" value="P:transmembrane transport"/>
    <property type="evidence" value="ECO:0007669"/>
    <property type="project" value="InterPro"/>
</dbReference>
<keyword evidence="6 7" id="KW-0472">Membrane</keyword>
<comment type="caution">
    <text evidence="9">The sequence shown here is derived from an EMBL/GenBank/DDBJ whole genome shotgun (WGS) entry which is preliminary data.</text>
</comment>
<feature type="transmembrane region" description="Helical" evidence="7">
    <location>
        <begin position="120"/>
        <end position="139"/>
    </location>
</feature>
<dbReference type="Proteomes" id="UP000277864">
    <property type="component" value="Unassembled WGS sequence"/>
</dbReference>
<dbReference type="PANTHER" id="PTHR30151:SF20">
    <property type="entry name" value="ABC TRANSPORTER PERMEASE PROTEIN HI_0355-RELATED"/>
    <property type="match status" value="1"/>
</dbReference>
<reference evidence="9 10" key="1">
    <citation type="submission" date="2018-03" db="EMBL/GenBank/DDBJ databases">
        <authorList>
            <person name="Gulvik C.A."/>
        </authorList>
    </citation>
    <scope>NUCLEOTIDE SEQUENCE [LARGE SCALE GENOMIC DNA]</scope>
    <source>
        <strain evidence="9 10">JCM 31581</strain>
    </source>
</reference>